<sequence>GKFDGSKDKAIGGLGEACEKEMAEHKKIVEAGGVSGRCKCYK</sequence>
<dbReference type="EMBL" id="LAZR01007278">
    <property type="protein sequence ID" value="KKM86292.1"/>
    <property type="molecule type" value="Genomic_DNA"/>
</dbReference>
<comment type="caution">
    <text evidence="1">The sequence shown here is derived from an EMBL/GenBank/DDBJ whole genome shotgun (WGS) entry which is preliminary data.</text>
</comment>
<name>A0A0F9NYI4_9ZZZZ</name>
<accession>A0A0F9NYI4</accession>
<proteinExistence type="predicted"/>
<dbReference type="AlphaFoldDB" id="A0A0F9NYI4"/>
<feature type="non-terminal residue" evidence="1">
    <location>
        <position position="1"/>
    </location>
</feature>
<gene>
    <name evidence="1" type="ORF">LCGC14_1280390</name>
</gene>
<organism evidence="1">
    <name type="scientific">marine sediment metagenome</name>
    <dbReference type="NCBI Taxonomy" id="412755"/>
    <lineage>
        <taxon>unclassified sequences</taxon>
        <taxon>metagenomes</taxon>
        <taxon>ecological metagenomes</taxon>
    </lineage>
</organism>
<protein>
    <submittedName>
        <fullName evidence="1">Uncharacterized protein</fullName>
    </submittedName>
</protein>
<evidence type="ECO:0000313" key="1">
    <source>
        <dbReference type="EMBL" id="KKM86292.1"/>
    </source>
</evidence>
<reference evidence="1" key="1">
    <citation type="journal article" date="2015" name="Nature">
        <title>Complex archaea that bridge the gap between prokaryotes and eukaryotes.</title>
        <authorList>
            <person name="Spang A."/>
            <person name="Saw J.H."/>
            <person name="Jorgensen S.L."/>
            <person name="Zaremba-Niedzwiedzka K."/>
            <person name="Martijn J."/>
            <person name="Lind A.E."/>
            <person name="van Eijk R."/>
            <person name="Schleper C."/>
            <person name="Guy L."/>
            <person name="Ettema T.J."/>
        </authorList>
    </citation>
    <scope>NUCLEOTIDE SEQUENCE</scope>
</reference>